<dbReference type="Pfam" id="PF20945">
    <property type="entry name" value="RMP1"/>
    <property type="match status" value="1"/>
</dbReference>
<dbReference type="GO" id="GO:0000466">
    <property type="term" value="P:maturation of 5.8S rRNA from tricistronic rRNA transcript (SSU-rRNA, 5.8S rRNA, LSU-rRNA)"/>
    <property type="evidence" value="ECO:0007669"/>
    <property type="project" value="TreeGrafter"/>
</dbReference>
<dbReference type="PANTHER" id="PTHR37792:SF1">
    <property type="entry name" value="RIBONUCLEASE MRP PROTEIN SUBUNIT RMP1"/>
    <property type="match status" value="1"/>
</dbReference>
<dbReference type="PANTHER" id="PTHR37792">
    <property type="entry name" value="RIBONUCLEASE MRP PROTEIN SUBUNIT RMP1"/>
    <property type="match status" value="1"/>
</dbReference>
<feature type="compositionally biased region" description="Polar residues" evidence="1">
    <location>
        <begin position="32"/>
        <end position="42"/>
    </location>
</feature>
<evidence type="ECO:0000313" key="3">
    <source>
        <dbReference type="EMBL" id="KAK5544186.1"/>
    </source>
</evidence>
<feature type="compositionally biased region" description="Basic and acidic residues" evidence="1">
    <location>
        <begin position="242"/>
        <end position="259"/>
    </location>
</feature>
<dbReference type="CDD" id="cd22573">
    <property type="entry name" value="RMP1_RBD"/>
    <property type="match status" value="1"/>
</dbReference>
<feature type="region of interest" description="Disordered" evidence="1">
    <location>
        <begin position="236"/>
        <end position="259"/>
    </location>
</feature>
<feature type="compositionally biased region" description="Polar residues" evidence="1">
    <location>
        <begin position="385"/>
        <end position="398"/>
    </location>
</feature>
<accession>A0AAV9QJH0</accession>
<evidence type="ECO:0000313" key="4">
    <source>
        <dbReference type="Proteomes" id="UP001345827"/>
    </source>
</evidence>
<reference evidence="3 4" key="1">
    <citation type="submission" date="2023-06" db="EMBL/GenBank/DDBJ databases">
        <title>Black Yeasts Isolated from many extreme environments.</title>
        <authorList>
            <person name="Coleine C."/>
            <person name="Stajich J.E."/>
            <person name="Selbmann L."/>
        </authorList>
    </citation>
    <scope>NUCLEOTIDE SEQUENCE [LARGE SCALE GENOMIC DNA]</scope>
    <source>
        <strain evidence="3 4">CCFEE 5887</strain>
    </source>
</reference>
<feature type="region of interest" description="Disordered" evidence="1">
    <location>
        <begin position="1"/>
        <end position="104"/>
    </location>
</feature>
<feature type="compositionally biased region" description="Basic and acidic residues" evidence="1">
    <location>
        <begin position="301"/>
        <end position="310"/>
    </location>
</feature>
<evidence type="ECO:0000259" key="2">
    <source>
        <dbReference type="Pfam" id="PF20945"/>
    </source>
</evidence>
<comment type="caution">
    <text evidence="3">The sequence shown here is derived from an EMBL/GenBank/DDBJ whole genome shotgun (WGS) entry which is preliminary data.</text>
</comment>
<name>A0AAV9QJH0_9PEZI</name>
<dbReference type="EMBL" id="JAXLQG010000002">
    <property type="protein sequence ID" value="KAK5544186.1"/>
    <property type="molecule type" value="Genomic_DNA"/>
</dbReference>
<gene>
    <name evidence="3" type="primary">RMP1</name>
    <name evidence="3" type="ORF">LTR25_001801</name>
</gene>
<dbReference type="InterPro" id="IPR047205">
    <property type="entry name" value="RMP1"/>
</dbReference>
<dbReference type="InterPro" id="IPR047204">
    <property type="entry name" value="RMP1_RBD"/>
</dbReference>
<organism evidence="3 4">
    <name type="scientific">Vermiconidia calcicola</name>
    <dbReference type="NCBI Taxonomy" id="1690605"/>
    <lineage>
        <taxon>Eukaryota</taxon>
        <taxon>Fungi</taxon>
        <taxon>Dikarya</taxon>
        <taxon>Ascomycota</taxon>
        <taxon>Pezizomycotina</taxon>
        <taxon>Dothideomycetes</taxon>
        <taxon>Dothideomycetidae</taxon>
        <taxon>Mycosphaerellales</taxon>
        <taxon>Extremaceae</taxon>
        <taxon>Vermiconidia</taxon>
    </lineage>
</organism>
<sequence>MSVQKTKDRVTDKRDASEGVPGTSSKRRKISHPSQTPKFQTRYNEKATKRLQRRWVLPQPPRSLRPHHLSGVQASSDAPTKLSLSASQPNSKPNSGTSTPLPIADPSSKLPFMKTLLDQIWARNKNQHRTQPWWKLLGILRKAITQLAILDERQSQLRQQATGTGTGAGIIDAKTVRKRFEQEAQIRRERDVCNERIREVLVPRCYVGFTGLVADKQFANLGVVLVGVLADVMSVVGPPTPSKEENTSTSAEGDRENVKMKMKMNGKPTSLTVTATSLRITGLQSGQLVERMYDSDDAGEVVERSKKEDETQIPSDQTPRPRPTSTSTRPRPKSIDGTAADAHQSDLTELATAKDKEGVDTDGNQAAEQGSQSRQAEAPALSALDATTPQAESSLRSDLTSERRKSTSRSRDRPTSDTSKTGKGKEKKRKKGTRNAIDDLFAGLS</sequence>
<feature type="region of interest" description="Disordered" evidence="1">
    <location>
        <begin position="294"/>
        <end position="445"/>
    </location>
</feature>
<feature type="compositionally biased region" description="Basic and acidic residues" evidence="1">
    <location>
        <begin position="399"/>
        <end position="415"/>
    </location>
</feature>
<keyword evidence="4" id="KW-1185">Reference proteome</keyword>
<dbReference type="AlphaFoldDB" id="A0AAV9QJH0"/>
<feature type="compositionally biased region" description="Polar residues" evidence="1">
    <location>
        <begin position="72"/>
        <end position="100"/>
    </location>
</feature>
<proteinExistence type="predicted"/>
<feature type="compositionally biased region" description="Polar residues" evidence="1">
    <location>
        <begin position="362"/>
        <end position="375"/>
    </location>
</feature>
<dbReference type="Proteomes" id="UP001345827">
    <property type="component" value="Unassembled WGS sequence"/>
</dbReference>
<protein>
    <submittedName>
        <fullName evidence="3">Ribonuclease MRP protein subunit rmp1</fullName>
    </submittedName>
</protein>
<dbReference type="GO" id="GO:0000294">
    <property type="term" value="P:nuclear-transcribed mRNA catabolic process, RNase MRP-dependent"/>
    <property type="evidence" value="ECO:0007669"/>
    <property type="project" value="TreeGrafter"/>
</dbReference>
<feature type="domain" description="RNase MRP protein 1 RNA binding" evidence="2">
    <location>
        <begin position="116"/>
        <end position="230"/>
    </location>
</feature>
<evidence type="ECO:0000256" key="1">
    <source>
        <dbReference type="SAM" id="MobiDB-lite"/>
    </source>
</evidence>
<dbReference type="GO" id="GO:0042134">
    <property type="term" value="F:rRNA primary transcript binding"/>
    <property type="evidence" value="ECO:0007669"/>
    <property type="project" value="InterPro"/>
</dbReference>
<dbReference type="GO" id="GO:0000172">
    <property type="term" value="C:ribonuclease MRP complex"/>
    <property type="evidence" value="ECO:0007669"/>
    <property type="project" value="InterPro"/>
</dbReference>
<feature type="compositionally biased region" description="Basic and acidic residues" evidence="1">
    <location>
        <begin position="1"/>
        <end position="17"/>
    </location>
</feature>